<comment type="caution">
    <text evidence="2">The sequence shown here is derived from an EMBL/GenBank/DDBJ whole genome shotgun (WGS) entry which is preliminary data.</text>
</comment>
<feature type="transmembrane region" description="Helical" evidence="1">
    <location>
        <begin position="89"/>
        <end position="107"/>
    </location>
</feature>
<gene>
    <name evidence="2" type="ORF">PLOB_00025222</name>
</gene>
<feature type="transmembrane region" description="Helical" evidence="1">
    <location>
        <begin position="283"/>
        <end position="302"/>
    </location>
</feature>
<evidence type="ECO:0000313" key="2">
    <source>
        <dbReference type="EMBL" id="CAH3034728.1"/>
    </source>
</evidence>
<evidence type="ECO:0000313" key="3">
    <source>
        <dbReference type="Proteomes" id="UP001159405"/>
    </source>
</evidence>
<name>A0ABN8MSS5_9CNID</name>
<keyword evidence="1" id="KW-0812">Transmembrane</keyword>
<evidence type="ECO:0000256" key="1">
    <source>
        <dbReference type="SAM" id="Phobius"/>
    </source>
</evidence>
<dbReference type="EMBL" id="CALNXK010000003">
    <property type="protein sequence ID" value="CAH3034728.1"/>
    <property type="molecule type" value="Genomic_DNA"/>
</dbReference>
<keyword evidence="3" id="KW-1185">Reference proteome</keyword>
<feature type="transmembrane region" description="Helical" evidence="1">
    <location>
        <begin position="152"/>
        <end position="173"/>
    </location>
</feature>
<proteinExistence type="predicted"/>
<reference evidence="2 3" key="1">
    <citation type="submission" date="2022-05" db="EMBL/GenBank/DDBJ databases">
        <authorList>
            <consortium name="Genoscope - CEA"/>
            <person name="William W."/>
        </authorList>
    </citation>
    <scope>NUCLEOTIDE SEQUENCE [LARGE SCALE GENOMIC DNA]</scope>
</reference>
<sequence>MPDSVYACQIYTVNYTSYDTVQEFKGKGDFIYCCCLYEDCDKNPCDQLGNKDAVCSKMASCQSDKCNFDYKTAKASQRPTLSSRASRKFLTASVITLILTALFFLHHPRTSPGLLPLRDRPLGKVIGGGGEFSSRRNFFSLKLKIHKKPNTAVFFFLAVFMNLYTLSLLLATLAPWSLTCYRCGGASPACTSSSKDAVACGDESLPNAEYGCRVYTVNYTSLNSVIDIKGCCFVEDCKKDPCEGSVQGAVCSNVASCQSDKCNYNYTTAMAGPRPTVSSKANIVFYGHQVTALIIFAILYLSM</sequence>
<protein>
    <submittedName>
        <fullName evidence="2">Uncharacterized protein</fullName>
    </submittedName>
</protein>
<keyword evidence="1" id="KW-1133">Transmembrane helix</keyword>
<dbReference type="Proteomes" id="UP001159405">
    <property type="component" value="Unassembled WGS sequence"/>
</dbReference>
<accession>A0ABN8MSS5</accession>
<keyword evidence="1" id="KW-0472">Membrane</keyword>
<organism evidence="2 3">
    <name type="scientific">Porites lobata</name>
    <dbReference type="NCBI Taxonomy" id="104759"/>
    <lineage>
        <taxon>Eukaryota</taxon>
        <taxon>Metazoa</taxon>
        <taxon>Cnidaria</taxon>
        <taxon>Anthozoa</taxon>
        <taxon>Hexacorallia</taxon>
        <taxon>Scleractinia</taxon>
        <taxon>Fungiina</taxon>
        <taxon>Poritidae</taxon>
        <taxon>Porites</taxon>
    </lineage>
</organism>